<proteinExistence type="predicted"/>
<keyword evidence="3" id="KW-1185">Reference proteome</keyword>
<dbReference type="OrthoDB" id="288590at2759"/>
<comment type="caution">
    <text evidence="2">The sequence shown here is derived from an EMBL/GenBank/DDBJ whole genome shotgun (WGS) entry which is preliminary data.</text>
</comment>
<dbReference type="SUPFAM" id="SSF51197">
    <property type="entry name" value="Clavaminate synthase-like"/>
    <property type="match status" value="1"/>
</dbReference>
<keyword evidence="2" id="KW-0560">Oxidoreductase</keyword>
<evidence type="ECO:0000313" key="2">
    <source>
        <dbReference type="EMBL" id="OVA05588.1"/>
    </source>
</evidence>
<dbReference type="Proteomes" id="UP000195402">
    <property type="component" value="Unassembled WGS sequence"/>
</dbReference>
<dbReference type="Gene3D" id="2.60.120.330">
    <property type="entry name" value="B-lactam Antibiotic, Isopenicillin N Synthase, Chain"/>
    <property type="match status" value="1"/>
</dbReference>
<keyword evidence="2" id="KW-0223">Dioxygenase</keyword>
<evidence type="ECO:0000259" key="1">
    <source>
        <dbReference type="Pfam" id="PF03171"/>
    </source>
</evidence>
<accession>A0A200Q563</accession>
<evidence type="ECO:0000313" key="3">
    <source>
        <dbReference type="Proteomes" id="UP000195402"/>
    </source>
</evidence>
<dbReference type="InterPro" id="IPR027443">
    <property type="entry name" value="IPNS-like_sf"/>
</dbReference>
<protein>
    <submittedName>
        <fullName evidence="2">Oxoglutarate/iron-dependent dioxygenase</fullName>
    </submittedName>
</protein>
<dbReference type="OMA" id="KEGMRCE"/>
<name>A0A200Q563_MACCD</name>
<reference evidence="2 3" key="1">
    <citation type="journal article" date="2017" name="Mol. Plant">
        <title>The Genome of Medicinal Plant Macleaya cordata Provides New Insights into Benzylisoquinoline Alkaloids Metabolism.</title>
        <authorList>
            <person name="Liu X."/>
            <person name="Liu Y."/>
            <person name="Huang P."/>
            <person name="Ma Y."/>
            <person name="Qing Z."/>
            <person name="Tang Q."/>
            <person name="Cao H."/>
            <person name="Cheng P."/>
            <person name="Zheng Y."/>
            <person name="Yuan Z."/>
            <person name="Zhou Y."/>
            <person name="Liu J."/>
            <person name="Tang Z."/>
            <person name="Zhuo Y."/>
            <person name="Zhang Y."/>
            <person name="Yu L."/>
            <person name="Huang J."/>
            <person name="Yang P."/>
            <person name="Peng Q."/>
            <person name="Zhang J."/>
            <person name="Jiang W."/>
            <person name="Zhang Z."/>
            <person name="Lin K."/>
            <person name="Ro D.K."/>
            <person name="Chen X."/>
            <person name="Xiong X."/>
            <person name="Shang Y."/>
            <person name="Huang S."/>
            <person name="Zeng J."/>
        </authorList>
    </citation>
    <scope>NUCLEOTIDE SEQUENCE [LARGE SCALE GENOMIC DNA]</scope>
    <source>
        <strain evidence="3">cv. BLH2017</strain>
        <tissue evidence="2">Root</tissue>
    </source>
</reference>
<dbReference type="InterPro" id="IPR044861">
    <property type="entry name" value="IPNS-like_FE2OG_OXY"/>
</dbReference>
<dbReference type="STRING" id="56857.A0A200Q563"/>
<dbReference type="GO" id="GO:0051213">
    <property type="term" value="F:dioxygenase activity"/>
    <property type="evidence" value="ECO:0007669"/>
    <property type="project" value="UniProtKB-KW"/>
</dbReference>
<organism evidence="2 3">
    <name type="scientific">Macleaya cordata</name>
    <name type="common">Five-seeded plume-poppy</name>
    <name type="synonym">Bocconia cordata</name>
    <dbReference type="NCBI Taxonomy" id="56857"/>
    <lineage>
        <taxon>Eukaryota</taxon>
        <taxon>Viridiplantae</taxon>
        <taxon>Streptophyta</taxon>
        <taxon>Embryophyta</taxon>
        <taxon>Tracheophyta</taxon>
        <taxon>Spermatophyta</taxon>
        <taxon>Magnoliopsida</taxon>
        <taxon>Ranunculales</taxon>
        <taxon>Papaveraceae</taxon>
        <taxon>Papaveroideae</taxon>
        <taxon>Macleaya</taxon>
    </lineage>
</organism>
<gene>
    <name evidence="2" type="ORF">BVC80_979g4</name>
</gene>
<feature type="domain" description="Isopenicillin N synthase-like Fe(2+) 2OG dioxygenase" evidence="1">
    <location>
        <begin position="11"/>
        <end position="42"/>
    </location>
</feature>
<dbReference type="Pfam" id="PF03171">
    <property type="entry name" value="2OG-FeII_Oxy"/>
    <property type="match status" value="1"/>
</dbReference>
<sequence>MVQVTLVPRNLTRAWSNGRVSAVKHRVMMKGQKERYSYAVFSIPKEGVLIEVPKELVDKDHPLLYRPFDYLEFLRFSDVNLDIAFDATIDAYAGTNLKSIP</sequence>
<dbReference type="InParanoid" id="A0A200Q563"/>
<dbReference type="AlphaFoldDB" id="A0A200Q563"/>
<dbReference type="EMBL" id="MVGT01003087">
    <property type="protein sequence ID" value="OVA05588.1"/>
    <property type="molecule type" value="Genomic_DNA"/>
</dbReference>